<dbReference type="STRING" id="59895.A0A103Y7T1"/>
<dbReference type="InterPro" id="IPR027110">
    <property type="entry name" value="PDHB_mito-type"/>
</dbReference>
<sequence>MTTFGKPSAMKTIGKPSVTRTIGFKQSVMRTIGKPSVMRIIGKPSRDNEPSLVDLTNVHRKMTFRHIPLIISAAKRVQSTKAFYIRNQRRQSNKTHVLESEENDMHLHGNEWLDLPWDGQIQTPLRTGAANLEIEDVPEKIMEPQTESSEFLQHRQPNSLWYGSVPGLKVLVPYSSEDARGLLKAAITDPDPVHTTTQHHWKFIEHHTKRSVVWLVESHILMPKLEMEANGMQLELTNAHGLQQKGLSRMEIESIARISDRLRLRPE</sequence>
<keyword evidence="4 5" id="KW-0670">Pyruvate</keyword>
<gene>
    <name evidence="5" type="ORF">Ccrd_017574</name>
</gene>
<dbReference type="PANTHER" id="PTHR11624">
    <property type="entry name" value="DEHYDROGENASE RELATED"/>
    <property type="match status" value="1"/>
</dbReference>
<keyword evidence="6" id="KW-1185">Reference proteome</keyword>
<evidence type="ECO:0000313" key="5">
    <source>
        <dbReference type="EMBL" id="KVI04102.1"/>
    </source>
</evidence>
<dbReference type="EMBL" id="LEKV01002309">
    <property type="protein sequence ID" value="KVI04102.1"/>
    <property type="molecule type" value="Genomic_DNA"/>
</dbReference>
<dbReference type="Proteomes" id="UP000243975">
    <property type="component" value="Unassembled WGS sequence"/>
</dbReference>
<comment type="cofactor">
    <cofactor evidence="1 4">
        <name>thiamine diphosphate</name>
        <dbReference type="ChEBI" id="CHEBI:58937"/>
    </cofactor>
</comment>
<protein>
    <recommendedName>
        <fullName evidence="4">Pyruvate dehydrogenase E1 component subunit beta</fullName>
        <ecNumber evidence="4">1.2.4.1</ecNumber>
    </recommendedName>
</protein>
<evidence type="ECO:0000313" key="6">
    <source>
        <dbReference type="Proteomes" id="UP000243975"/>
    </source>
</evidence>
<evidence type="ECO:0000256" key="3">
    <source>
        <dbReference type="ARBA" id="ARBA00023052"/>
    </source>
</evidence>
<evidence type="ECO:0000256" key="2">
    <source>
        <dbReference type="ARBA" id="ARBA00023002"/>
    </source>
</evidence>
<dbReference type="InterPro" id="IPR029061">
    <property type="entry name" value="THDP-binding"/>
</dbReference>
<dbReference type="Gramene" id="KVI04102">
    <property type="protein sequence ID" value="KVI04102"/>
    <property type="gene ID" value="Ccrd_017574"/>
</dbReference>
<dbReference type="AlphaFoldDB" id="A0A103Y7T1"/>
<dbReference type="PANTHER" id="PTHR11624:SF112">
    <property type="entry name" value="PYRUVATE DEHYDROGENASE E1 COMPONENT SUBUNIT BETA-1, MITOCHONDRIAL"/>
    <property type="match status" value="1"/>
</dbReference>
<accession>A0A103Y7T1</accession>
<dbReference type="EC" id="1.2.4.1" evidence="4"/>
<organism evidence="5 6">
    <name type="scientific">Cynara cardunculus var. scolymus</name>
    <name type="common">Globe artichoke</name>
    <name type="synonym">Cynara scolymus</name>
    <dbReference type="NCBI Taxonomy" id="59895"/>
    <lineage>
        <taxon>Eukaryota</taxon>
        <taxon>Viridiplantae</taxon>
        <taxon>Streptophyta</taxon>
        <taxon>Embryophyta</taxon>
        <taxon>Tracheophyta</taxon>
        <taxon>Spermatophyta</taxon>
        <taxon>Magnoliopsida</taxon>
        <taxon>eudicotyledons</taxon>
        <taxon>Gunneridae</taxon>
        <taxon>Pentapetalae</taxon>
        <taxon>asterids</taxon>
        <taxon>campanulids</taxon>
        <taxon>Asterales</taxon>
        <taxon>Asteraceae</taxon>
        <taxon>Carduoideae</taxon>
        <taxon>Cardueae</taxon>
        <taxon>Carduinae</taxon>
        <taxon>Cynara</taxon>
    </lineage>
</organism>
<keyword evidence="2 4" id="KW-0560">Oxidoreductase</keyword>
<evidence type="ECO:0000256" key="1">
    <source>
        <dbReference type="ARBA" id="ARBA00001964"/>
    </source>
</evidence>
<evidence type="ECO:0000256" key="4">
    <source>
        <dbReference type="RuleBase" id="RU364074"/>
    </source>
</evidence>
<dbReference type="GO" id="GO:0006086">
    <property type="term" value="P:pyruvate decarboxylation to acetyl-CoA"/>
    <property type="evidence" value="ECO:0007669"/>
    <property type="project" value="InterPro"/>
</dbReference>
<name>A0A103Y7T1_CYNCS</name>
<proteinExistence type="predicted"/>
<reference evidence="5 6" key="1">
    <citation type="journal article" date="2016" name="Sci. Rep.">
        <title>The genome sequence of the outbreeding globe artichoke constructed de novo incorporating a phase-aware low-pass sequencing strategy of F1 progeny.</title>
        <authorList>
            <person name="Scaglione D."/>
            <person name="Reyes-Chin-Wo S."/>
            <person name="Acquadro A."/>
            <person name="Froenicke L."/>
            <person name="Portis E."/>
            <person name="Beitel C."/>
            <person name="Tirone M."/>
            <person name="Mauro R."/>
            <person name="Lo Monaco A."/>
            <person name="Mauromicale G."/>
            <person name="Faccioli P."/>
            <person name="Cattivelli L."/>
            <person name="Rieseberg L."/>
            <person name="Michelmore R."/>
            <person name="Lanteri S."/>
        </authorList>
    </citation>
    <scope>NUCLEOTIDE SEQUENCE [LARGE SCALE GENOMIC DNA]</scope>
    <source>
        <strain evidence="5">2C</strain>
    </source>
</reference>
<comment type="caution">
    <text evidence="5">The sequence shown here is derived from an EMBL/GenBank/DDBJ whole genome shotgun (WGS) entry which is preliminary data.</text>
</comment>
<dbReference type="GO" id="GO:0004739">
    <property type="term" value="F:pyruvate dehydrogenase (acetyl-transferring) activity"/>
    <property type="evidence" value="ECO:0007669"/>
    <property type="project" value="UniProtKB-UniRule"/>
</dbReference>
<comment type="catalytic activity">
    <reaction evidence="4">
        <text>N(6)-[(R)-lipoyl]-L-lysyl-[protein] + pyruvate + H(+) = N(6)-[(R)-S(8)-acetyldihydrolipoyl]-L-lysyl-[protein] + CO2</text>
        <dbReference type="Rhea" id="RHEA:19189"/>
        <dbReference type="Rhea" id="RHEA-COMP:10474"/>
        <dbReference type="Rhea" id="RHEA-COMP:10478"/>
        <dbReference type="ChEBI" id="CHEBI:15361"/>
        <dbReference type="ChEBI" id="CHEBI:15378"/>
        <dbReference type="ChEBI" id="CHEBI:16526"/>
        <dbReference type="ChEBI" id="CHEBI:83099"/>
        <dbReference type="ChEBI" id="CHEBI:83111"/>
        <dbReference type="EC" id="1.2.4.1"/>
    </reaction>
</comment>
<keyword evidence="3 4" id="KW-0786">Thiamine pyrophosphate</keyword>
<comment type="function">
    <text evidence="4">The pyruvate dehydrogenase complex catalyzes the overall conversion of pyruvate to acetyl-CoA and CO2.</text>
</comment>
<dbReference type="Gene3D" id="3.40.50.970">
    <property type="match status" value="1"/>
</dbReference>
<dbReference type="SUPFAM" id="SSF52518">
    <property type="entry name" value="Thiamin diphosphate-binding fold (THDP-binding)"/>
    <property type="match status" value="1"/>
</dbReference>